<keyword evidence="5" id="KW-1185">Reference proteome</keyword>
<dbReference type="InterPro" id="IPR029058">
    <property type="entry name" value="AB_hydrolase_fold"/>
</dbReference>
<evidence type="ECO:0000313" key="5">
    <source>
        <dbReference type="Proteomes" id="UP001410795"/>
    </source>
</evidence>
<comment type="caution">
    <text evidence="4">The sequence shown here is derived from an EMBL/GenBank/DDBJ whole genome shotgun (WGS) entry which is preliminary data.</text>
</comment>
<accession>A0ABP7BRF3</accession>
<evidence type="ECO:0000259" key="3">
    <source>
        <dbReference type="Pfam" id="PF07859"/>
    </source>
</evidence>
<evidence type="ECO:0000256" key="2">
    <source>
        <dbReference type="SAM" id="MobiDB-lite"/>
    </source>
</evidence>
<reference evidence="5" key="1">
    <citation type="journal article" date="2019" name="Int. J. Syst. Evol. Microbiol.">
        <title>The Global Catalogue of Microorganisms (GCM) 10K type strain sequencing project: providing services to taxonomists for standard genome sequencing and annotation.</title>
        <authorList>
            <consortium name="The Broad Institute Genomics Platform"/>
            <consortium name="The Broad Institute Genome Sequencing Center for Infectious Disease"/>
            <person name="Wu L."/>
            <person name="Ma J."/>
        </authorList>
    </citation>
    <scope>NUCLEOTIDE SEQUENCE [LARGE SCALE GENOMIC DNA]</scope>
    <source>
        <strain evidence="5">JCM 16546</strain>
    </source>
</reference>
<sequence>MPLDPFFADRLQRQRRHMIAQALEGLKRRFGWPWFMRPAEEAAVRSAPAAEKGRARAAARVEVRSKAEADRPRPSTRRAEHRRIALSWDRAELGKVGTPGPDVHTIERVVPVPGHPDVRVRVYYPTVGGRPEAPVPATLTFFGGAFRIGGIDYPTTDAANRRRAADAGVAMVAVDYALAPEHRFPTPVEQGHAALEWLFAHADELGLDAARVGVAGMSAGGNIAAAVALMNRDRGRLPLRLQLLEVPVVDLTGRHIDLGATRGLGIPSLIMVRELRSVASTYLGRRADARHAYASPVRAESLAELPPAVILTAQYDPLRGDGAAYAAALHEAGVDATAVQYLGVTHDTAIFTGVLASARRWHADVVAALRTLHDA</sequence>
<dbReference type="Gene3D" id="3.40.50.1820">
    <property type="entry name" value="alpha/beta hydrolase"/>
    <property type="match status" value="1"/>
</dbReference>
<dbReference type="InterPro" id="IPR013094">
    <property type="entry name" value="AB_hydrolase_3"/>
</dbReference>
<feature type="domain" description="Alpha/beta hydrolase fold-3" evidence="3">
    <location>
        <begin position="139"/>
        <end position="348"/>
    </location>
</feature>
<dbReference type="Pfam" id="PF07859">
    <property type="entry name" value="Abhydrolase_3"/>
    <property type="match status" value="1"/>
</dbReference>
<dbReference type="PANTHER" id="PTHR48081:SF8">
    <property type="entry name" value="ALPHA_BETA HYDROLASE FOLD-3 DOMAIN-CONTAINING PROTEIN-RELATED"/>
    <property type="match status" value="1"/>
</dbReference>
<keyword evidence="1" id="KW-0378">Hydrolase</keyword>
<feature type="compositionally biased region" description="Basic and acidic residues" evidence="2">
    <location>
        <begin position="57"/>
        <end position="73"/>
    </location>
</feature>
<dbReference type="RefSeq" id="WP_221858145.1">
    <property type="nucleotide sequence ID" value="NZ_BAAAYV010000025.1"/>
</dbReference>
<proteinExistence type="predicted"/>
<protein>
    <recommendedName>
        <fullName evidence="3">Alpha/beta hydrolase fold-3 domain-containing protein</fullName>
    </recommendedName>
</protein>
<gene>
    <name evidence="4" type="ORF">GCM10022202_32510</name>
</gene>
<dbReference type="SUPFAM" id="SSF53474">
    <property type="entry name" value="alpha/beta-Hydrolases"/>
    <property type="match status" value="1"/>
</dbReference>
<name>A0ABP7BRF3_9MICO</name>
<evidence type="ECO:0000256" key="1">
    <source>
        <dbReference type="ARBA" id="ARBA00022801"/>
    </source>
</evidence>
<organism evidence="4 5">
    <name type="scientific">Microbacterium marinilacus</name>
    <dbReference type="NCBI Taxonomy" id="415209"/>
    <lineage>
        <taxon>Bacteria</taxon>
        <taxon>Bacillati</taxon>
        <taxon>Actinomycetota</taxon>
        <taxon>Actinomycetes</taxon>
        <taxon>Micrococcales</taxon>
        <taxon>Microbacteriaceae</taxon>
        <taxon>Microbacterium</taxon>
    </lineage>
</organism>
<dbReference type="EMBL" id="BAAAYV010000025">
    <property type="protein sequence ID" value="GAA3667932.1"/>
    <property type="molecule type" value="Genomic_DNA"/>
</dbReference>
<dbReference type="InterPro" id="IPR050300">
    <property type="entry name" value="GDXG_lipolytic_enzyme"/>
</dbReference>
<evidence type="ECO:0000313" key="4">
    <source>
        <dbReference type="EMBL" id="GAA3667932.1"/>
    </source>
</evidence>
<dbReference type="Proteomes" id="UP001410795">
    <property type="component" value="Unassembled WGS sequence"/>
</dbReference>
<dbReference type="PANTHER" id="PTHR48081">
    <property type="entry name" value="AB HYDROLASE SUPERFAMILY PROTEIN C4A8.06C"/>
    <property type="match status" value="1"/>
</dbReference>
<feature type="region of interest" description="Disordered" evidence="2">
    <location>
        <begin position="57"/>
        <end position="80"/>
    </location>
</feature>